<dbReference type="Proteomes" id="UP001159363">
    <property type="component" value="Chromosome 2"/>
</dbReference>
<comment type="caution">
    <text evidence="3">The sequence shown here is derived from an EMBL/GenBank/DDBJ whole genome shotgun (WGS) entry which is preliminary data.</text>
</comment>
<dbReference type="InterPro" id="IPR029526">
    <property type="entry name" value="PGBD"/>
</dbReference>
<protein>
    <recommendedName>
        <fullName evidence="2">PiggyBac transposable element-derived protein domain-containing protein</fullName>
    </recommendedName>
</protein>
<dbReference type="Pfam" id="PF13843">
    <property type="entry name" value="DDE_Tnp_1_7"/>
    <property type="match status" value="1"/>
</dbReference>
<gene>
    <name evidence="3" type="ORF">PR048_004053</name>
</gene>
<evidence type="ECO:0000256" key="1">
    <source>
        <dbReference type="SAM" id="MobiDB-lite"/>
    </source>
</evidence>
<keyword evidence="4" id="KW-1185">Reference proteome</keyword>
<name>A0ABQ9I4E6_9NEOP</name>
<reference evidence="3 4" key="1">
    <citation type="submission" date="2023-02" db="EMBL/GenBank/DDBJ databases">
        <title>LHISI_Scaffold_Assembly.</title>
        <authorList>
            <person name="Stuart O.P."/>
            <person name="Cleave R."/>
            <person name="Magrath M.J.L."/>
            <person name="Mikheyev A.S."/>
        </authorList>
    </citation>
    <scope>NUCLEOTIDE SEQUENCE [LARGE SCALE GENOMIC DNA]</scope>
    <source>
        <strain evidence="3">Daus_M_001</strain>
        <tissue evidence="3">Leg muscle</tissue>
    </source>
</reference>
<dbReference type="EMBL" id="JARBHB010000002">
    <property type="protein sequence ID" value="KAJ8891525.1"/>
    <property type="molecule type" value="Genomic_DNA"/>
</dbReference>
<sequence>MLLSRWRLESIVKPPISRGFTYVTTCQLLYTPNSMIETIFTPYVIVKMAARVHSKTNYLQRLHLRHNMPAPNSPATPNCRTSVLALRLAYLKVGSRESELSNCPRVLTLRLAYLKVGSRESELSNCPRVLTLRLAYLKFCNGVARWWITLTNTAIFIMARRNLTPEQALQYCQEHSEIESEGSELMDSDHDYVPQNSDSTGSEDIDEPEDIIMRKLQWRCTWRCSWQASWWLSSLLKTSDGITELPAPVSLSKYVTRHTVRRGSGQGRGRGVECKLPGHTSNEVHAPSGHISANTESDIQHPVPVVVATLCSPNGTQWTVASAGGRAVGRMGLHNALRESSGPSPNAKPNIDVENVASAFQLIIDGHIVEELEAFIGQLSLRGVCGAKGLSIASLWSAKWSIRFYGETMFIRFDIKSPRPEHLEQDKCALVSVIWNRSISKSISSYKPGADITVGEQYFPTKAKCRFTQYVSSKPDKFGIKFWLAVDVDSKYILNGFPYLGKDEKLPSDQTLSENIVILLVDPYLDNGRNITMDNFFTSGHKCCGLGAVSTVNRSRRDIPAGVKNHNGRSLTIYQGKVNKNLLVITMHPSVSIGGYKELLPETISYYNSTKFGVDIADQMARRYSTKATSRRRPLH</sequence>
<feature type="domain" description="PiggyBac transposable element-derived protein" evidence="2">
    <location>
        <begin position="370"/>
        <end position="629"/>
    </location>
</feature>
<proteinExistence type="predicted"/>
<accession>A0ABQ9I4E6</accession>
<organism evidence="3 4">
    <name type="scientific">Dryococelus australis</name>
    <dbReference type="NCBI Taxonomy" id="614101"/>
    <lineage>
        <taxon>Eukaryota</taxon>
        <taxon>Metazoa</taxon>
        <taxon>Ecdysozoa</taxon>
        <taxon>Arthropoda</taxon>
        <taxon>Hexapoda</taxon>
        <taxon>Insecta</taxon>
        <taxon>Pterygota</taxon>
        <taxon>Neoptera</taxon>
        <taxon>Polyneoptera</taxon>
        <taxon>Phasmatodea</taxon>
        <taxon>Verophasmatodea</taxon>
        <taxon>Anareolatae</taxon>
        <taxon>Phasmatidae</taxon>
        <taxon>Eurycanthinae</taxon>
        <taxon>Dryococelus</taxon>
    </lineage>
</organism>
<dbReference type="PANTHER" id="PTHR46599:SF6">
    <property type="entry name" value="DUAL SPECIFICITY PHOSPHATASE 26"/>
    <property type="match status" value="1"/>
</dbReference>
<dbReference type="SUPFAM" id="SSF52047">
    <property type="entry name" value="RNI-like"/>
    <property type="match status" value="1"/>
</dbReference>
<evidence type="ECO:0000313" key="3">
    <source>
        <dbReference type="EMBL" id="KAJ8891525.1"/>
    </source>
</evidence>
<feature type="non-terminal residue" evidence="3">
    <location>
        <position position="636"/>
    </location>
</feature>
<evidence type="ECO:0000259" key="2">
    <source>
        <dbReference type="Pfam" id="PF13843"/>
    </source>
</evidence>
<evidence type="ECO:0000313" key="4">
    <source>
        <dbReference type="Proteomes" id="UP001159363"/>
    </source>
</evidence>
<dbReference type="PANTHER" id="PTHR46599">
    <property type="entry name" value="PIGGYBAC TRANSPOSABLE ELEMENT-DERIVED PROTEIN 4"/>
    <property type="match status" value="1"/>
</dbReference>
<feature type="region of interest" description="Disordered" evidence="1">
    <location>
        <begin position="260"/>
        <end position="285"/>
    </location>
</feature>